<dbReference type="AlphaFoldDB" id="A0A1J4JUW4"/>
<dbReference type="PANTHER" id="PTHR45653:SF10">
    <property type="entry name" value="MYOBLAST CITY, ISOFORM B"/>
    <property type="match status" value="1"/>
</dbReference>
<feature type="domain" description="DOCKER" evidence="2">
    <location>
        <begin position="664"/>
        <end position="1104"/>
    </location>
</feature>
<proteinExistence type="inferred from homology"/>
<dbReference type="Gene3D" id="1.25.40.410">
    <property type="match status" value="1"/>
</dbReference>
<dbReference type="Proteomes" id="UP000179807">
    <property type="component" value="Unassembled WGS sequence"/>
</dbReference>
<name>A0A1J4JUW4_9EUKA</name>
<dbReference type="EMBL" id="MLAK01000916">
    <property type="protein sequence ID" value="OHT01318.1"/>
    <property type="molecule type" value="Genomic_DNA"/>
</dbReference>
<organism evidence="3 4">
    <name type="scientific">Tritrichomonas foetus</name>
    <dbReference type="NCBI Taxonomy" id="1144522"/>
    <lineage>
        <taxon>Eukaryota</taxon>
        <taxon>Metamonada</taxon>
        <taxon>Parabasalia</taxon>
        <taxon>Tritrichomonadida</taxon>
        <taxon>Tritrichomonadidae</taxon>
        <taxon>Tritrichomonas</taxon>
    </lineage>
</organism>
<gene>
    <name evidence="3" type="ORF">TRFO_31857</name>
</gene>
<dbReference type="RefSeq" id="XP_068354454.1">
    <property type="nucleotide sequence ID" value="XM_068508173.1"/>
</dbReference>
<protein>
    <recommendedName>
        <fullName evidence="2">DOCKER domain-containing protein</fullName>
    </recommendedName>
</protein>
<dbReference type="GO" id="GO:0005085">
    <property type="term" value="F:guanyl-nucleotide exchange factor activity"/>
    <property type="evidence" value="ECO:0007669"/>
    <property type="project" value="InterPro"/>
</dbReference>
<comment type="caution">
    <text evidence="3">The sequence shown here is derived from an EMBL/GenBank/DDBJ whole genome shotgun (WGS) entry which is preliminary data.</text>
</comment>
<accession>A0A1J4JUW4</accession>
<dbReference type="GO" id="GO:0005886">
    <property type="term" value="C:plasma membrane"/>
    <property type="evidence" value="ECO:0007669"/>
    <property type="project" value="TreeGrafter"/>
</dbReference>
<dbReference type="GO" id="GO:0007264">
    <property type="term" value="P:small GTPase-mediated signal transduction"/>
    <property type="evidence" value="ECO:0007669"/>
    <property type="project" value="InterPro"/>
</dbReference>
<dbReference type="PROSITE" id="PS51651">
    <property type="entry name" value="DOCKER"/>
    <property type="match status" value="1"/>
</dbReference>
<dbReference type="VEuPathDB" id="TrichDB:TRFO_31857"/>
<keyword evidence="4" id="KW-1185">Reference proteome</keyword>
<dbReference type="GO" id="GO:0005737">
    <property type="term" value="C:cytoplasm"/>
    <property type="evidence" value="ECO:0007669"/>
    <property type="project" value="TreeGrafter"/>
</dbReference>
<evidence type="ECO:0000313" key="4">
    <source>
        <dbReference type="Proteomes" id="UP000179807"/>
    </source>
</evidence>
<dbReference type="InterPro" id="IPR027357">
    <property type="entry name" value="DOCKER_dom"/>
</dbReference>
<dbReference type="GeneID" id="94842877"/>
<sequence length="1104" mass="127942">MKNLFVTFEIQRYVSFNENKLSSSSYTTIPLSSTVGNIHNVNNAMAPLHHFQFKNRPNLPSPEEFMFPPQGYDAGCIDYSLNISSTKFTSFDPLYKLIHFTEFPDEIASSLMNFMQLGLSEISKFIKEIAASLCLIMVAKKEFCKEAFKKLTNVFAEVLTRGRSEYIDQLDLFVDTFLSETRPMNEFDLNNLSKLYEQLLPNIISMISTDDTTQDFRNIIKCSPYFLKMSSMSIVLQRKIHPNLVNWKSIIGKIVILFTKLTEIISEVPSEEVGIQRKGLVFTNQQLILFHFSKMISAILICIQPEIVANIVINFITSIRYVIKDRKQITIDKSKLRILKSLALTQLWTSSQSRAMMEQIYQSELVKASTLPHCIPFIVPILSSLYLTVRNSFIVKFSSLLVKCYRSEMEIVNNSSSPAAISTSKMNILNMTKLLLLIANTFYVNFPIKEMLDLINIDLIGPKDRPFAFINFLHVRQDILVQPNIPEDEKIRIIKSFLDLSIHARTEKCSHLDRLLYSCIYPKLIDYQIRKKVFFSLSTTSQASPILIRPLLHCFMNDKSTDLKLIFMRIVQASDENVELDLLNETLVAAYELSHYPNFFFLVEFFENIESFRNLDQKSFSFFIQFKYIISALNDIAVFSDNKDVLIQNSENLTDAINTVIKICKDAGSESILSKLILEQTQLHLSAENYLEAANSYMSLIDHIPCNHEPVEKMFQIDEALTGIEVHINVMLKCIDLYTKASYEELGLEVIKRLKNEVIRKFKYFELMKKVNEKEAELLQRISSEERNFSNFFYVRFFGDIPNEHYQKNKMFIYRRSDKVNLKAMIMELSHKFPKCKIDFKPPKDENATYIQVIPVSISWEEEVENPFSRQKINLNARKYIIKYQIFKKVNVFRAERFLSIGQEPQSQQQHQLLQRRNTYRSKIKNPGTHFPQALEQVFLFTKQSFPGIATRFEIDQSKTVVRVLSPIDSAILLVRRRSLKLMIDIQHIKKLFDSGSKYLDLIEQDGCFNLFEQGMSKVVDDLASGQILWFVETFIKGRISSPAIVNNNPKKITALKDTIKELLTIVYNGINVDESIQGEEGKANIQRIERIFQNSRKLIEPYL</sequence>
<comment type="similarity">
    <text evidence="1">Belongs to the DOCK family.</text>
</comment>
<evidence type="ECO:0000256" key="1">
    <source>
        <dbReference type="PROSITE-ProRule" id="PRU00984"/>
    </source>
</evidence>
<dbReference type="GO" id="GO:0031267">
    <property type="term" value="F:small GTPase binding"/>
    <property type="evidence" value="ECO:0007669"/>
    <property type="project" value="TreeGrafter"/>
</dbReference>
<dbReference type="InterPro" id="IPR026791">
    <property type="entry name" value="DOCK"/>
</dbReference>
<dbReference type="InterPro" id="IPR043161">
    <property type="entry name" value="DOCK_C_lobe_A"/>
</dbReference>
<reference evidence="3" key="1">
    <citation type="submission" date="2016-10" db="EMBL/GenBank/DDBJ databases">
        <authorList>
            <person name="Benchimol M."/>
            <person name="Almeida L.G."/>
            <person name="Vasconcelos A.T."/>
            <person name="Perreira-Neves A."/>
            <person name="Rosa I.A."/>
            <person name="Tasca T."/>
            <person name="Bogo M.R."/>
            <person name="de Souza W."/>
        </authorList>
    </citation>
    <scope>NUCLEOTIDE SEQUENCE [LARGE SCALE GENOMIC DNA]</scope>
    <source>
        <strain evidence="3">K</strain>
    </source>
</reference>
<dbReference type="OrthoDB" id="18896at2759"/>
<evidence type="ECO:0000313" key="3">
    <source>
        <dbReference type="EMBL" id="OHT01318.1"/>
    </source>
</evidence>
<dbReference type="PANTHER" id="PTHR45653">
    <property type="entry name" value="DEDICATOR OF CYTOKINESIS"/>
    <property type="match status" value="1"/>
</dbReference>
<evidence type="ECO:0000259" key="2">
    <source>
        <dbReference type="PROSITE" id="PS51651"/>
    </source>
</evidence>